<accession>A0A3M7Q531</accession>
<gene>
    <name evidence="1" type="ORF">BpHYR1_012359</name>
</gene>
<dbReference type="Proteomes" id="UP000276133">
    <property type="component" value="Unassembled WGS sequence"/>
</dbReference>
<keyword evidence="2" id="KW-1185">Reference proteome</keyword>
<proteinExistence type="predicted"/>
<sequence length="74" mass="8562">MINSIYRFNSKTICHSPPIMRTILVLRFECLILETDINSFRNSIRSDLFTKPEISIVRSVDRIIISSILASFTN</sequence>
<dbReference type="EMBL" id="REGN01007434">
    <property type="protein sequence ID" value="RNA06314.1"/>
    <property type="molecule type" value="Genomic_DNA"/>
</dbReference>
<reference evidence="1 2" key="1">
    <citation type="journal article" date="2018" name="Sci. Rep.">
        <title>Genomic signatures of local adaptation to the degree of environmental predictability in rotifers.</title>
        <authorList>
            <person name="Franch-Gras L."/>
            <person name="Hahn C."/>
            <person name="Garcia-Roger E.M."/>
            <person name="Carmona M.J."/>
            <person name="Serra M."/>
            <person name="Gomez A."/>
        </authorList>
    </citation>
    <scope>NUCLEOTIDE SEQUENCE [LARGE SCALE GENOMIC DNA]</scope>
    <source>
        <strain evidence="1">HYR1</strain>
    </source>
</reference>
<organism evidence="1 2">
    <name type="scientific">Brachionus plicatilis</name>
    <name type="common">Marine rotifer</name>
    <name type="synonym">Brachionus muelleri</name>
    <dbReference type="NCBI Taxonomy" id="10195"/>
    <lineage>
        <taxon>Eukaryota</taxon>
        <taxon>Metazoa</taxon>
        <taxon>Spiralia</taxon>
        <taxon>Gnathifera</taxon>
        <taxon>Rotifera</taxon>
        <taxon>Eurotatoria</taxon>
        <taxon>Monogononta</taxon>
        <taxon>Pseudotrocha</taxon>
        <taxon>Ploima</taxon>
        <taxon>Brachionidae</taxon>
        <taxon>Brachionus</taxon>
    </lineage>
</organism>
<comment type="caution">
    <text evidence="1">The sequence shown here is derived from an EMBL/GenBank/DDBJ whole genome shotgun (WGS) entry which is preliminary data.</text>
</comment>
<dbReference type="AlphaFoldDB" id="A0A3M7Q531"/>
<evidence type="ECO:0000313" key="2">
    <source>
        <dbReference type="Proteomes" id="UP000276133"/>
    </source>
</evidence>
<name>A0A3M7Q531_BRAPC</name>
<protein>
    <submittedName>
        <fullName evidence="1">Uncharacterized protein</fullName>
    </submittedName>
</protein>
<evidence type="ECO:0000313" key="1">
    <source>
        <dbReference type="EMBL" id="RNA06314.1"/>
    </source>
</evidence>